<dbReference type="InterPro" id="IPR009091">
    <property type="entry name" value="RCC1/BLIP-II"/>
</dbReference>
<dbReference type="PROSITE" id="PS50010">
    <property type="entry name" value="DH_2"/>
    <property type="match status" value="1"/>
</dbReference>
<evidence type="ECO:0000256" key="1">
    <source>
        <dbReference type="ARBA" id="ARBA00022658"/>
    </source>
</evidence>
<feature type="repeat" description="RCC1" evidence="3">
    <location>
        <begin position="32"/>
        <end position="83"/>
    </location>
</feature>
<dbReference type="GeneID" id="102809689"/>
<dbReference type="SUPFAM" id="SSF50985">
    <property type="entry name" value="RCC1/BLIP-II"/>
    <property type="match status" value="1"/>
</dbReference>
<feature type="region of interest" description="Disordered" evidence="4">
    <location>
        <begin position="864"/>
        <end position="887"/>
    </location>
</feature>
<dbReference type="InterPro" id="IPR051984">
    <property type="entry name" value="Alsin"/>
</dbReference>
<evidence type="ECO:0000313" key="8">
    <source>
        <dbReference type="Proteomes" id="UP000694865"/>
    </source>
</evidence>
<keyword evidence="2" id="KW-0677">Repeat</keyword>
<evidence type="ECO:0000259" key="5">
    <source>
        <dbReference type="PROSITE" id="PS50003"/>
    </source>
</evidence>
<dbReference type="InterPro" id="IPR011993">
    <property type="entry name" value="PH-like_dom_sf"/>
</dbReference>
<dbReference type="InterPro" id="IPR003123">
    <property type="entry name" value="VPS9"/>
</dbReference>
<gene>
    <name evidence="9" type="primary">LOC102809689</name>
</gene>
<dbReference type="PRINTS" id="PR00633">
    <property type="entry name" value="RCCNDNSATION"/>
</dbReference>
<evidence type="ECO:0000256" key="3">
    <source>
        <dbReference type="PROSITE-ProRule" id="PRU00235"/>
    </source>
</evidence>
<dbReference type="Pfam" id="PF00415">
    <property type="entry name" value="RCC1"/>
    <property type="match status" value="2"/>
</dbReference>
<dbReference type="SUPFAM" id="SSF48065">
    <property type="entry name" value="DBL homology domain (DH-domain)"/>
    <property type="match status" value="1"/>
</dbReference>
<evidence type="ECO:0000313" key="9">
    <source>
        <dbReference type="RefSeq" id="XP_006820146.1"/>
    </source>
</evidence>
<dbReference type="PROSITE" id="PS50012">
    <property type="entry name" value="RCC1_3"/>
    <property type="match status" value="2"/>
</dbReference>
<keyword evidence="8" id="KW-1185">Reference proteome</keyword>
<feature type="domain" description="DH" evidence="6">
    <location>
        <begin position="218"/>
        <end position="414"/>
    </location>
</feature>
<dbReference type="InterPro" id="IPR001849">
    <property type="entry name" value="PH_domain"/>
</dbReference>
<keyword evidence="1" id="KW-0344">Guanine-nucleotide releasing factor</keyword>
<evidence type="ECO:0000259" key="6">
    <source>
        <dbReference type="PROSITE" id="PS50010"/>
    </source>
</evidence>
<dbReference type="RefSeq" id="XP_006820146.1">
    <property type="nucleotide sequence ID" value="XM_006820083.1"/>
</dbReference>
<dbReference type="Pfam" id="PF02493">
    <property type="entry name" value="MORN"/>
    <property type="match status" value="7"/>
</dbReference>
<proteinExistence type="predicted"/>
<name>A0ABM0MJF5_SACKO</name>
<reference evidence="9" key="1">
    <citation type="submission" date="2025-08" db="UniProtKB">
        <authorList>
            <consortium name="RefSeq"/>
        </authorList>
    </citation>
    <scope>IDENTIFICATION</scope>
    <source>
        <tissue evidence="9">Testes</tissue>
    </source>
</reference>
<dbReference type="Gene3D" id="2.20.110.10">
    <property type="entry name" value="Histone H3 K4-specific methyltransferase SET7/9 N-terminal domain"/>
    <property type="match status" value="3"/>
</dbReference>
<evidence type="ECO:0000259" key="7">
    <source>
        <dbReference type="PROSITE" id="PS51205"/>
    </source>
</evidence>
<dbReference type="SUPFAM" id="SSF50729">
    <property type="entry name" value="PH domain-like"/>
    <property type="match status" value="1"/>
</dbReference>
<dbReference type="InterPro" id="IPR037191">
    <property type="entry name" value="VPS9_dom_sf"/>
</dbReference>
<dbReference type="Pfam" id="PF26202">
    <property type="entry name" value="HA_Alsin"/>
    <property type="match status" value="1"/>
</dbReference>
<dbReference type="SUPFAM" id="SSF82185">
    <property type="entry name" value="Histone H3 K4-specific methyltransferase SET7/9 N-terminal domain"/>
    <property type="match status" value="2"/>
</dbReference>
<accession>A0ABM0MJF5</accession>
<organism evidence="8 9">
    <name type="scientific">Saccoglossus kowalevskii</name>
    <name type="common">Acorn worm</name>
    <dbReference type="NCBI Taxonomy" id="10224"/>
    <lineage>
        <taxon>Eukaryota</taxon>
        <taxon>Metazoa</taxon>
        <taxon>Hemichordata</taxon>
        <taxon>Enteropneusta</taxon>
        <taxon>Harrimaniidae</taxon>
        <taxon>Saccoglossus</taxon>
    </lineage>
</organism>
<dbReference type="SMART" id="SM00698">
    <property type="entry name" value="MORN"/>
    <property type="match status" value="6"/>
</dbReference>
<dbReference type="InterPro" id="IPR000219">
    <property type="entry name" value="DH_dom"/>
</dbReference>
<dbReference type="Pfam" id="PF25582">
    <property type="entry name" value="DH_Alsin"/>
    <property type="match status" value="1"/>
</dbReference>
<dbReference type="InterPro" id="IPR000408">
    <property type="entry name" value="Reg_chr_condens"/>
</dbReference>
<dbReference type="InterPro" id="IPR035899">
    <property type="entry name" value="DBL_dom_sf"/>
</dbReference>
<dbReference type="Gene3D" id="1.20.900.10">
    <property type="entry name" value="Dbl homology (DH) domain"/>
    <property type="match status" value="1"/>
</dbReference>
<protein>
    <submittedName>
        <fullName evidence="9">Alsin-like</fullName>
    </submittedName>
</protein>
<dbReference type="InterPro" id="IPR059093">
    <property type="entry name" value="HA_Alsin"/>
</dbReference>
<feature type="domain" description="PH" evidence="5">
    <location>
        <begin position="749"/>
        <end position="851"/>
    </location>
</feature>
<dbReference type="Gene3D" id="2.30.29.30">
    <property type="entry name" value="Pleckstrin-homology domain (PH domain)/Phosphotyrosine-binding domain (PTB)"/>
    <property type="match status" value="1"/>
</dbReference>
<dbReference type="PROSITE" id="PS50003">
    <property type="entry name" value="PH_DOMAIN"/>
    <property type="match status" value="1"/>
</dbReference>
<dbReference type="SUPFAM" id="SSF109993">
    <property type="entry name" value="VPS9 domain"/>
    <property type="match status" value="1"/>
</dbReference>
<dbReference type="Pfam" id="PF02204">
    <property type="entry name" value="VPS9"/>
    <property type="match status" value="1"/>
</dbReference>
<dbReference type="PROSITE" id="PS51205">
    <property type="entry name" value="VPS9"/>
    <property type="match status" value="1"/>
</dbReference>
<evidence type="ECO:0000256" key="2">
    <source>
        <dbReference type="ARBA" id="ARBA00022737"/>
    </source>
</evidence>
<sequence>MEGSLSSSMDSMQHKAWIADVSPSADDMTLQTEVWSWGKGNLGQLGQGDLLDRIQPTLIKTLSAKNIIRVASGSAHSIVLSSSGQVYSWGSNNDGQLGHTGQLAPKRVKVPSNVPVWDIAAGTNHTLLLADGQSYQPEIYYIGRQPGLQELQSFIRPATPDKDAVKRRSTIPKGPTVKYVPRVKQPERLQFVRRLGWVRSIAAAGDQCACIVDKNSSGFVSILHEFASTERMFYQQLVTLKGQIFKSLLSTEFFKPLESSVYGPPLKEIADAFGVISNIVGRNSIQITAVVQNNQDLFDLSILSNYKESIEAFDRYGSYFANLTAIAVFQHIGTNLGEFLAKHDTLLNELVGEEEKQPNTVAAFHYVLLSPVKRIKEYSRLIGQIMQHFSHNTVEHSQLREVGSTWETLKNVIQIRLGDAEKTKAFWEGCPPKLAEQLKTPDRRIIRDSKTFTLNLASASRFSSNCKLSQLADNELFQLVESKLFQLADIKLFQLADIKLFHLADIKLFHLADIKQFQLADSKLLQLADSELFQLADIKLFQLADIKLFQLADSKLFQLVDSKLFQLVDSKLFQLADGKLFQLADSKLFQLADSKLLQLADSELFQLADSILFQLADGKLFQLADSKLFQLADSKLFQLADIELFKLTDSKLFQLVDIKLFQLADSKLSQLVDSILFQLADSKLFQLADSKLFQLADGKLFQLADGKLFQLADSILFQLPDGKLFQVADSILFQLADSILFQLADGKLFQLADGKLFQLADSILFQLADSKLFQLADSKLFQLADSMFQFSASFSSHLSYPLATVWAEAVPDSDQAQHAIQLNMPEASLLVSAPSSAHKKEWLWAINQAIDTILTNQKKEQKKDSTVPVITPPPAQQKTGVVPPLTRHGKHVFQSGSKYKDATYDGLWLSGKPHGKGIMVWPDGSKYTGKYILGLQQGHGMYIIPASEAGKSDYMYDGQWLEGKMHGAGILRYHNGDIYEGYFKENQRHGHGMLRCGSLTSSAPSVYIGEWVNDKRYGYGVMDDINRGEKYMGMWQDDYRHGNALVVTLDGVYYEGTFMHNKLSGVGLLVTEDGTCYEGELATGPTLNGKGVLRLPNGDFIEGTFTGLWGDGIKVNGNFNKAPLETPDSARVTSGQYVVEAENKWEEIFTHCKSTLGCHDKIVPSPHKAWEAVAVALSAGKRGQLANSNDVQSKEGAGSIDRLERIPVYDMDTISDEDYVAIQNYLEKAFEVALHPLGQLVASLVDVYRATYVGIGANRILLTYAVSEIKSYVTRLYKILRILFPGLPSEETEVKPSQSPTRENPYGYSSMHGYAGMQLSPVEKNDEKKLHITSAGLLHPVLLPRLYPPLFTLYALQNENLDDKYWERILRLNKQSDIALMAYLGVNLKFWLFDDSAVSTTKKTLSETKDECYTDAVETLQQISTTFSPSEKLRILRQTFETINQSVENSLKEEHMWSMDDLFPMFQYVVVRARIRHLGSEIHLVDDLMEPHLANGELGLMFTTLKACYFQIQNEKVAF</sequence>
<dbReference type="Gene3D" id="1.20.1050.80">
    <property type="entry name" value="VPS9 domain"/>
    <property type="match status" value="1"/>
</dbReference>
<feature type="repeat" description="RCC1" evidence="3">
    <location>
        <begin position="84"/>
        <end position="132"/>
    </location>
</feature>
<dbReference type="PANTHER" id="PTHR46089:SF2">
    <property type="entry name" value="ALSIN HOMOLOG"/>
    <property type="match status" value="1"/>
</dbReference>
<dbReference type="Gene3D" id="2.130.10.30">
    <property type="entry name" value="Regulator of chromosome condensation 1/beta-lactamase-inhibitor protein II"/>
    <property type="match status" value="1"/>
</dbReference>
<dbReference type="PANTHER" id="PTHR46089">
    <property type="entry name" value="ALSIN HOMOLOG"/>
    <property type="match status" value="1"/>
</dbReference>
<dbReference type="InterPro" id="IPR003409">
    <property type="entry name" value="MORN"/>
</dbReference>
<evidence type="ECO:0000256" key="4">
    <source>
        <dbReference type="SAM" id="MobiDB-lite"/>
    </source>
</evidence>
<feature type="domain" description="VPS9" evidence="7">
    <location>
        <begin position="1374"/>
        <end position="1519"/>
    </location>
</feature>
<dbReference type="Proteomes" id="UP000694865">
    <property type="component" value="Unplaced"/>
</dbReference>